<reference evidence="3 4" key="1">
    <citation type="journal article" date="2018" name="Biotechnol. Biofuels">
        <title>Integrative visual omics of the white-rot fungus Polyporus brumalis exposes the biotechnological potential of its oxidative enzymes for delignifying raw plant biomass.</title>
        <authorList>
            <person name="Miyauchi S."/>
            <person name="Rancon A."/>
            <person name="Drula E."/>
            <person name="Hage H."/>
            <person name="Chaduli D."/>
            <person name="Favel A."/>
            <person name="Grisel S."/>
            <person name="Henrissat B."/>
            <person name="Herpoel-Gimbert I."/>
            <person name="Ruiz-Duenas F.J."/>
            <person name="Chevret D."/>
            <person name="Hainaut M."/>
            <person name="Lin J."/>
            <person name="Wang M."/>
            <person name="Pangilinan J."/>
            <person name="Lipzen A."/>
            <person name="Lesage-Meessen L."/>
            <person name="Navarro D."/>
            <person name="Riley R."/>
            <person name="Grigoriev I.V."/>
            <person name="Zhou S."/>
            <person name="Raouche S."/>
            <person name="Rosso M.N."/>
        </authorList>
    </citation>
    <scope>NUCLEOTIDE SEQUENCE [LARGE SCALE GENOMIC DNA]</scope>
    <source>
        <strain evidence="3 4">BRFM 1820</strain>
    </source>
</reference>
<gene>
    <name evidence="3" type="ORF">OH76DRAFT_1422980</name>
</gene>
<evidence type="ECO:0000313" key="4">
    <source>
        <dbReference type="Proteomes" id="UP000256964"/>
    </source>
</evidence>
<evidence type="ECO:0000256" key="1">
    <source>
        <dbReference type="SAM" id="MobiDB-lite"/>
    </source>
</evidence>
<evidence type="ECO:0000313" key="3">
    <source>
        <dbReference type="EMBL" id="RDX41651.1"/>
    </source>
</evidence>
<accession>A0A371CMZ0</accession>
<sequence>MSLLLVLPALNLTLASSTLRHHELRGMNGRNPHAFPALHSRSVACHVKNHEHSAPYPYAAAPPCRGQVETPSDIGLGPEASLPGVHIPGSGGLAHCARSSDGAGQSSPRQSLSTPESQIALSEAGTRRQGDDSHLANTLLYFTLMDVEVSIVVMH</sequence>
<feature type="signal peptide" evidence="2">
    <location>
        <begin position="1"/>
        <end position="15"/>
    </location>
</feature>
<keyword evidence="4" id="KW-1185">Reference proteome</keyword>
<proteinExistence type="predicted"/>
<protein>
    <submittedName>
        <fullName evidence="3">Uncharacterized protein</fullName>
    </submittedName>
</protein>
<feature type="compositionally biased region" description="Polar residues" evidence="1">
    <location>
        <begin position="102"/>
        <end position="120"/>
    </location>
</feature>
<name>A0A371CMZ0_9APHY</name>
<dbReference type="Proteomes" id="UP000256964">
    <property type="component" value="Unassembled WGS sequence"/>
</dbReference>
<keyword evidence="2" id="KW-0732">Signal</keyword>
<dbReference type="AlphaFoldDB" id="A0A371CMZ0"/>
<organism evidence="3 4">
    <name type="scientific">Lentinus brumalis</name>
    <dbReference type="NCBI Taxonomy" id="2498619"/>
    <lineage>
        <taxon>Eukaryota</taxon>
        <taxon>Fungi</taxon>
        <taxon>Dikarya</taxon>
        <taxon>Basidiomycota</taxon>
        <taxon>Agaricomycotina</taxon>
        <taxon>Agaricomycetes</taxon>
        <taxon>Polyporales</taxon>
        <taxon>Polyporaceae</taxon>
        <taxon>Lentinus</taxon>
    </lineage>
</organism>
<evidence type="ECO:0000256" key="2">
    <source>
        <dbReference type="SAM" id="SignalP"/>
    </source>
</evidence>
<feature type="region of interest" description="Disordered" evidence="1">
    <location>
        <begin position="93"/>
        <end position="130"/>
    </location>
</feature>
<dbReference type="EMBL" id="KZ857505">
    <property type="protein sequence ID" value="RDX41651.1"/>
    <property type="molecule type" value="Genomic_DNA"/>
</dbReference>
<feature type="chain" id="PRO_5016720300" evidence="2">
    <location>
        <begin position="16"/>
        <end position="155"/>
    </location>
</feature>